<evidence type="ECO:0000313" key="1">
    <source>
        <dbReference type="Ensembl" id="ENSCGRP00001005571.1"/>
    </source>
</evidence>
<accession>A0A8C2LLX8</accession>
<evidence type="ECO:0000313" key="2">
    <source>
        <dbReference type="Proteomes" id="UP000694386"/>
    </source>
</evidence>
<name>A0A8C2LLX8_CRIGR</name>
<reference evidence="1" key="1">
    <citation type="submission" date="2025-08" db="UniProtKB">
        <authorList>
            <consortium name="Ensembl"/>
        </authorList>
    </citation>
    <scope>IDENTIFICATION</scope>
</reference>
<protein>
    <submittedName>
        <fullName evidence="1">Uncharacterized protein</fullName>
    </submittedName>
</protein>
<organism evidence="1 2">
    <name type="scientific">Cricetulus griseus</name>
    <name type="common">Chinese hamster</name>
    <name type="synonym">Cricetulus barabensis griseus</name>
    <dbReference type="NCBI Taxonomy" id="10029"/>
    <lineage>
        <taxon>Eukaryota</taxon>
        <taxon>Metazoa</taxon>
        <taxon>Chordata</taxon>
        <taxon>Craniata</taxon>
        <taxon>Vertebrata</taxon>
        <taxon>Euteleostomi</taxon>
        <taxon>Mammalia</taxon>
        <taxon>Eutheria</taxon>
        <taxon>Euarchontoglires</taxon>
        <taxon>Glires</taxon>
        <taxon>Rodentia</taxon>
        <taxon>Myomorpha</taxon>
        <taxon>Muroidea</taxon>
        <taxon>Cricetidae</taxon>
        <taxon>Cricetinae</taxon>
        <taxon>Cricetulus</taxon>
    </lineage>
</organism>
<dbReference type="Proteomes" id="UP000694386">
    <property type="component" value="Unplaced"/>
</dbReference>
<reference evidence="1" key="2">
    <citation type="submission" date="2025-09" db="UniProtKB">
        <authorList>
            <consortium name="Ensembl"/>
        </authorList>
    </citation>
    <scope>IDENTIFICATION</scope>
</reference>
<sequence>TIVDGVDCPANPSTRQPPCPLIGHGGGGARPADVVVALGVAAGSMASSDGKPGSVFDHHVQTAVCDSRARYREGRRPCAVK</sequence>
<dbReference type="AlphaFoldDB" id="A0A8C2LLX8"/>
<dbReference type="Ensembl" id="ENSCGRT00001008594.1">
    <property type="protein sequence ID" value="ENSCGRP00001005571.1"/>
    <property type="gene ID" value="ENSCGRG00001007347.1"/>
</dbReference>
<proteinExistence type="predicted"/>